<feature type="compositionally biased region" description="Low complexity" evidence="1">
    <location>
        <begin position="193"/>
        <end position="202"/>
    </location>
</feature>
<sequence length="302" mass="31224">MDFEQVLDELFTEPPEGFVKRRDEHARAAKGSGDAALAKRISALHRPTVSAWLVNRLVREDRPAVAQLLALGAQLRKASTSLDADSLRAFSRERHTVVAALGRQAAHSGQAAGGRVTADAVRELEQTLEAALSDEDAAAQVLAGTLVKPLEYAGFGPALGAAGGGAAPVGGGAARVPAGEGAGGEAGEGKGAAGEAAAGGTAARREAERAEAAERKEAERKEAERRRREAVAKAEEDLRATREAHRVRVTEADEARAELERVRAALGEAEERDAQAQAAAEAAAQEVIAAEAALTEARASAG</sequence>
<dbReference type="OrthoDB" id="3541690at2"/>
<evidence type="ECO:0000256" key="1">
    <source>
        <dbReference type="SAM" id="MobiDB-lite"/>
    </source>
</evidence>
<comment type="caution">
    <text evidence="2">The sequence shown here is derived from an EMBL/GenBank/DDBJ whole genome shotgun (WGS) entry which is preliminary data.</text>
</comment>
<evidence type="ECO:0000313" key="2">
    <source>
        <dbReference type="EMBL" id="RKS67978.1"/>
    </source>
</evidence>
<evidence type="ECO:0000313" key="3">
    <source>
        <dbReference type="Proteomes" id="UP000281955"/>
    </source>
</evidence>
<proteinExistence type="predicted"/>
<keyword evidence="3" id="KW-1185">Reference proteome</keyword>
<accession>A0A420XKE2</accession>
<feature type="region of interest" description="Disordered" evidence="1">
    <location>
        <begin position="179"/>
        <end position="245"/>
    </location>
</feature>
<dbReference type="Proteomes" id="UP000281955">
    <property type="component" value="Unassembled WGS sequence"/>
</dbReference>
<dbReference type="AlphaFoldDB" id="A0A420XKE2"/>
<protein>
    <submittedName>
        <fullName evidence="2">Uncharacterized protein</fullName>
    </submittedName>
</protein>
<name>A0A420XKE2_9ACTN</name>
<feature type="compositionally biased region" description="Gly residues" evidence="1">
    <location>
        <begin position="180"/>
        <end position="192"/>
    </location>
</feature>
<feature type="compositionally biased region" description="Basic and acidic residues" evidence="1">
    <location>
        <begin position="203"/>
        <end position="245"/>
    </location>
</feature>
<dbReference type="InParanoid" id="A0A420XKE2"/>
<organism evidence="2 3">
    <name type="scientific">Motilibacter peucedani</name>
    <dbReference type="NCBI Taxonomy" id="598650"/>
    <lineage>
        <taxon>Bacteria</taxon>
        <taxon>Bacillati</taxon>
        <taxon>Actinomycetota</taxon>
        <taxon>Actinomycetes</taxon>
        <taxon>Motilibacterales</taxon>
        <taxon>Motilibacteraceae</taxon>
        <taxon>Motilibacter</taxon>
    </lineage>
</organism>
<dbReference type="RefSeq" id="WP_121195119.1">
    <property type="nucleotide sequence ID" value="NZ_RBWV01000017.1"/>
</dbReference>
<reference evidence="2 3" key="1">
    <citation type="submission" date="2018-10" db="EMBL/GenBank/DDBJ databases">
        <title>Genomic Encyclopedia of Archaeal and Bacterial Type Strains, Phase II (KMG-II): from individual species to whole genera.</title>
        <authorList>
            <person name="Goeker M."/>
        </authorList>
    </citation>
    <scope>NUCLEOTIDE SEQUENCE [LARGE SCALE GENOMIC DNA]</scope>
    <source>
        <strain evidence="2 3">RP-AC37</strain>
    </source>
</reference>
<dbReference type="EMBL" id="RBWV01000017">
    <property type="protein sequence ID" value="RKS67978.1"/>
    <property type="molecule type" value="Genomic_DNA"/>
</dbReference>
<gene>
    <name evidence="2" type="ORF">CLV35_3885</name>
</gene>